<evidence type="ECO:0000256" key="10">
    <source>
        <dbReference type="ARBA" id="ARBA00023201"/>
    </source>
</evidence>
<dbReference type="OrthoDB" id="6238402at2759"/>
<reference evidence="15" key="1">
    <citation type="submission" date="2025-08" db="UniProtKB">
        <authorList>
            <consortium name="RefSeq"/>
        </authorList>
    </citation>
    <scope>IDENTIFICATION</scope>
    <source>
        <strain evidence="15">15112-1751.03</strain>
        <tissue evidence="15">Whole Adult</tissue>
    </source>
</reference>
<dbReference type="PANTHER" id="PTHR11690">
    <property type="entry name" value="AMILORIDE-SENSITIVE SODIUM CHANNEL-RELATED"/>
    <property type="match status" value="1"/>
</dbReference>
<feature type="transmembrane region" description="Helical" evidence="13">
    <location>
        <begin position="431"/>
        <end position="460"/>
    </location>
</feature>
<feature type="transmembrane region" description="Helical" evidence="13">
    <location>
        <begin position="65"/>
        <end position="86"/>
    </location>
</feature>
<keyword evidence="10 12" id="KW-0739">Sodium transport</keyword>
<organism evidence="14 15">
    <name type="scientific">Drosophila albomicans</name>
    <name type="common">Fruit fly</name>
    <dbReference type="NCBI Taxonomy" id="7291"/>
    <lineage>
        <taxon>Eukaryota</taxon>
        <taxon>Metazoa</taxon>
        <taxon>Ecdysozoa</taxon>
        <taxon>Arthropoda</taxon>
        <taxon>Hexapoda</taxon>
        <taxon>Insecta</taxon>
        <taxon>Pterygota</taxon>
        <taxon>Neoptera</taxon>
        <taxon>Endopterygota</taxon>
        <taxon>Diptera</taxon>
        <taxon>Brachycera</taxon>
        <taxon>Muscomorpha</taxon>
        <taxon>Ephydroidea</taxon>
        <taxon>Drosophilidae</taxon>
        <taxon>Drosophila</taxon>
    </lineage>
</organism>
<dbReference type="CTD" id="32731"/>
<dbReference type="AlphaFoldDB" id="A0A6P8X5P3"/>
<keyword evidence="9 13" id="KW-0472">Membrane</keyword>
<evidence type="ECO:0000313" key="15">
    <source>
        <dbReference type="RefSeq" id="XP_034108364.1"/>
    </source>
</evidence>
<dbReference type="PANTHER" id="PTHR11690:SF247">
    <property type="entry name" value="PICKPOCKET 23, ISOFORM C"/>
    <property type="match status" value="1"/>
</dbReference>
<name>A0A6P8X5P3_DROAB</name>
<evidence type="ECO:0000256" key="6">
    <source>
        <dbReference type="ARBA" id="ARBA00022989"/>
    </source>
</evidence>
<evidence type="ECO:0000256" key="7">
    <source>
        <dbReference type="ARBA" id="ARBA00023053"/>
    </source>
</evidence>
<comment type="subcellular location">
    <subcellularLocation>
        <location evidence="1">Membrane</location>
        <topology evidence="1">Multi-pass membrane protein</topology>
    </subcellularLocation>
</comment>
<evidence type="ECO:0000256" key="13">
    <source>
        <dbReference type="SAM" id="Phobius"/>
    </source>
</evidence>
<evidence type="ECO:0000256" key="5">
    <source>
        <dbReference type="ARBA" id="ARBA00022692"/>
    </source>
</evidence>
<evidence type="ECO:0000313" key="14">
    <source>
        <dbReference type="Proteomes" id="UP000515160"/>
    </source>
</evidence>
<evidence type="ECO:0000256" key="2">
    <source>
        <dbReference type="ARBA" id="ARBA00007193"/>
    </source>
</evidence>
<dbReference type="Gene3D" id="1.10.287.770">
    <property type="entry name" value="YojJ-like"/>
    <property type="match status" value="1"/>
</dbReference>
<dbReference type="GeneID" id="117570672"/>
<evidence type="ECO:0000256" key="9">
    <source>
        <dbReference type="ARBA" id="ARBA00023136"/>
    </source>
</evidence>
<evidence type="ECO:0000256" key="4">
    <source>
        <dbReference type="ARBA" id="ARBA00022461"/>
    </source>
</evidence>
<keyword evidence="11 12" id="KW-0407">Ion channel</keyword>
<evidence type="ECO:0000256" key="11">
    <source>
        <dbReference type="ARBA" id="ARBA00023303"/>
    </source>
</evidence>
<dbReference type="GO" id="GO:0005886">
    <property type="term" value="C:plasma membrane"/>
    <property type="evidence" value="ECO:0007669"/>
    <property type="project" value="TreeGrafter"/>
</dbReference>
<protein>
    <submittedName>
        <fullName evidence="15">Sodium channel protein Nach</fullName>
    </submittedName>
</protein>
<keyword evidence="14" id="KW-1185">Reference proteome</keyword>
<keyword evidence="5 12" id="KW-0812">Transmembrane</keyword>
<comment type="similarity">
    <text evidence="2 12">Belongs to the amiloride-sensitive sodium channel (TC 1.A.6) family.</text>
</comment>
<dbReference type="InterPro" id="IPR001873">
    <property type="entry name" value="ENaC"/>
</dbReference>
<evidence type="ECO:0000256" key="1">
    <source>
        <dbReference type="ARBA" id="ARBA00004141"/>
    </source>
</evidence>
<gene>
    <name evidence="15" type="primary">LOC117570672</name>
</gene>
<dbReference type="Pfam" id="PF00858">
    <property type="entry name" value="ASC"/>
    <property type="match status" value="1"/>
</dbReference>
<accession>A0A6P8X5P3</accession>
<dbReference type="Gene3D" id="2.60.470.10">
    <property type="entry name" value="Acid-sensing ion channels like domains"/>
    <property type="match status" value="1"/>
</dbReference>
<proteinExistence type="inferred from homology"/>
<keyword evidence="7" id="KW-0915">Sodium</keyword>
<keyword evidence="8 12" id="KW-0406">Ion transport</keyword>
<dbReference type="Proteomes" id="UP000515160">
    <property type="component" value="Chromosome X"/>
</dbReference>
<evidence type="ECO:0000256" key="3">
    <source>
        <dbReference type="ARBA" id="ARBA00022448"/>
    </source>
</evidence>
<keyword evidence="6 13" id="KW-1133">Transmembrane helix</keyword>
<evidence type="ECO:0000256" key="8">
    <source>
        <dbReference type="ARBA" id="ARBA00023065"/>
    </source>
</evidence>
<dbReference type="RefSeq" id="XP_034108364.1">
    <property type="nucleotide sequence ID" value="XM_034252473.2"/>
</dbReference>
<sequence length="575" mass="66194">MPQKISSTPEQKDALAAMSRQQRLLDTLIIFRRSLVYQTKEFFQNSTLHGVRYIAETGRPIGEKFMWFCFTSIGAVTALVIIMSLWEKFQTNPTITGLDTDFHNQNVVFPTTVVCPEAAFDPNKSYNEVYKTVANYDADKALVYAPFLDLLTSLNFDNIRDAELLAKSIPADLLAESTIREWAFRSQISCENTLISCKYRDEDIVCCDHFEPIYTEHGFCYAFNSRFKSTAREDVKTGSPHDLYETDKKWALFFLPNSTTQIFIFSNEEYFGADFNAQIDWSEDQLVEVRISKKNTYTTDDARQLSIGQRKCIFSDEVKLQYFPDAYTFSSCMKQCRMAKAIKLCKCNPPFYKPINNVPMCAVKDFGCLNDYKLNITNIRDCLQCELSCSKTVFNIDKLMKITDRAEMPGVLVEFLTWPIIRYKREVLFGWVDLLVSFGGIASLFLGFSLLSGVEIIYYFTLRACCMVYKNRQELYEIEERIRHEPPPAIDLQLKLKSHVNPPNSASSSSSAVLQVKPVEGDKDADLGHLARQRRVEKGYMNYSKGLYRTPKVLPHHGYDNSKDKWQYDHGQYLP</sequence>
<keyword evidence="3 12" id="KW-0813">Transport</keyword>
<dbReference type="GO" id="GO:0015280">
    <property type="term" value="F:ligand-gated sodium channel activity"/>
    <property type="evidence" value="ECO:0007669"/>
    <property type="project" value="TreeGrafter"/>
</dbReference>
<evidence type="ECO:0000256" key="12">
    <source>
        <dbReference type="RuleBase" id="RU000679"/>
    </source>
</evidence>
<keyword evidence="4 12" id="KW-0894">Sodium channel</keyword>